<accession>A0A6V7TVE1</accession>
<dbReference type="PROSITE" id="PS51029">
    <property type="entry name" value="MADF"/>
    <property type="match status" value="1"/>
</dbReference>
<evidence type="ECO:0000313" key="3">
    <source>
        <dbReference type="EMBL" id="CAD2135996.1"/>
    </source>
</evidence>
<feature type="domain" description="MADF" evidence="2">
    <location>
        <begin position="147"/>
        <end position="244"/>
    </location>
</feature>
<evidence type="ECO:0000259" key="2">
    <source>
        <dbReference type="PROSITE" id="PS51029"/>
    </source>
</evidence>
<organism evidence="3 4">
    <name type="scientific">Meloidogyne enterolobii</name>
    <name type="common">Root-knot nematode worm</name>
    <name type="synonym">Meloidogyne mayaguensis</name>
    <dbReference type="NCBI Taxonomy" id="390850"/>
    <lineage>
        <taxon>Eukaryota</taxon>
        <taxon>Metazoa</taxon>
        <taxon>Ecdysozoa</taxon>
        <taxon>Nematoda</taxon>
        <taxon>Chromadorea</taxon>
        <taxon>Rhabditida</taxon>
        <taxon>Tylenchina</taxon>
        <taxon>Tylenchomorpha</taxon>
        <taxon>Tylenchoidea</taxon>
        <taxon>Meloidogynidae</taxon>
        <taxon>Meloidogyninae</taxon>
        <taxon>Meloidogyne</taxon>
    </lineage>
</organism>
<dbReference type="InterPro" id="IPR006578">
    <property type="entry name" value="MADF-dom"/>
</dbReference>
<comment type="caution">
    <text evidence="3">The sequence shown here is derived from an EMBL/GenBank/DDBJ whole genome shotgun (WGS) entry which is preliminary data.</text>
</comment>
<sequence length="685" mass="77315">MLESDLANNSLSTWTRFFSVRVCERDSKLKLEVVNSSPSRSTNGVGSSSIHQQQQQTPSSSSSNFHLPELKPVINNNNGNHHDGANESQNVSTEEEISAYDRQQQQIEIAIAAAINGGSITSPFRESDGGGGASSSFTSSNDEFLHRLVNAVRREPCLYNPNDEHHGNKHSSAQYRAAVWQRLVKELNYHEDAHSLQTQWKRLRERYVRERRRKAAKDFFDPLTGGVSSVKNFHLMHWIDEFLPDLSNNQSSSSNSSNNVSMHLPITSISDRQQHQQQQYFEPLNNGFGNIGICKSSLNGPSTSAIGTKKNESTNGSPSSTSSETSTISGGGGQQQQQQIVLPNLRHQIKSEINGGSAFYSTGKANQLMYKLREELGLRMPPVIGLVNNIGQEQQHQQQHLNISPHQLQMPTETLRPISAECYQQIGILPQQQHSIQDIQNDYFHHQQQQPSSSTSTPNEVQISSPYLNRRKRSALDSLMLLQQQSTNNERILQRNNNSRTKQEQQQQQIIAESEHLLIQQQQQQQIPSIALAIHNNQQQQHHLPSPHQAPSVHSIRSSNSNGSTSLQQQQNNLLLPSTSSTITVGQQQQQASSSTTNTTIIPQQQQQQLFQQQEEIVENEEGNFIEMIVRHLKNLNEDEKVVTKMNIQRILMDARFGRGACVRMFNDELAMEQQRQQQQQHLQQ</sequence>
<feature type="region of interest" description="Disordered" evidence="1">
    <location>
        <begin position="487"/>
        <end position="508"/>
    </location>
</feature>
<reference evidence="3 4" key="1">
    <citation type="submission" date="2020-08" db="EMBL/GenBank/DDBJ databases">
        <authorList>
            <person name="Koutsovoulos G."/>
            <person name="Danchin GJ E."/>
        </authorList>
    </citation>
    <scope>NUCLEOTIDE SEQUENCE [LARGE SCALE GENOMIC DNA]</scope>
</reference>
<feature type="compositionally biased region" description="Low complexity" evidence="1">
    <location>
        <begin position="447"/>
        <end position="458"/>
    </location>
</feature>
<gene>
    <name evidence="3" type="ORF">MENT_LOCUS4921</name>
</gene>
<feature type="region of interest" description="Disordered" evidence="1">
    <location>
        <begin position="537"/>
        <end position="571"/>
    </location>
</feature>
<dbReference type="InterPro" id="IPR039353">
    <property type="entry name" value="TF_Adf1"/>
</dbReference>
<feature type="region of interest" description="Disordered" evidence="1">
    <location>
        <begin position="444"/>
        <end position="463"/>
    </location>
</feature>
<feature type="compositionally biased region" description="Polar residues" evidence="1">
    <location>
        <begin position="34"/>
        <end position="46"/>
    </location>
</feature>
<dbReference type="GO" id="GO:0006357">
    <property type="term" value="P:regulation of transcription by RNA polymerase II"/>
    <property type="evidence" value="ECO:0007669"/>
    <property type="project" value="TreeGrafter"/>
</dbReference>
<evidence type="ECO:0000313" key="4">
    <source>
        <dbReference type="Proteomes" id="UP000580250"/>
    </source>
</evidence>
<dbReference type="PANTHER" id="PTHR12243:SF66">
    <property type="entry name" value="MADF DOMAIN-CONTAINING PROTEIN"/>
    <property type="match status" value="1"/>
</dbReference>
<dbReference type="GO" id="GO:0005667">
    <property type="term" value="C:transcription regulator complex"/>
    <property type="evidence" value="ECO:0007669"/>
    <property type="project" value="TreeGrafter"/>
</dbReference>
<feature type="region of interest" description="Disordered" evidence="1">
    <location>
        <begin position="304"/>
        <end position="338"/>
    </location>
</feature>
<dbReference type="Pfam" id="PF10545">
    <property type="entry name" value="MADF_DNA_bdg"/>
    <property type="match status" value="1"/>
</dbReference>
<dbReference type="Proteomes" id="UP000580250">
    <property type="component" value="Unassembled WGS sequence"/>
</dbReference>
<protein>
    <recommendedName>
        <fullName evidence="2">MADF domain-containing protein</fullName>
    </recommendedName>
</protein>
<dbReference type="SMART" id="SM00595">
    <property type="entry name" value="MADF"/>
    <property type="match status" value="1"/>
</dbReference>
<dbReference type="OrthoDB" id="6515516at2759"/>
<proteinExistence type="predicted"/>
<dbReference type="GO" id="GO:0005634">
    <property type="term" value="C:nucleus"/>
    <property type="evidence" value="ECO:0007669"/>
    <property type="project" value="TreeGrafter"/>
</dbReference>
<feature type="compositionally biased region" description="Low complexity" evidence="1">
    <location>
        <begin position="313"/>
        <end position="328"/>
    </location>
</feature>
<feature type="compositionally biased region" description="Polar residues" evidence="1">
    <location>
        <begin position="487"/>
        <end position="500"/>
    </location>
</feature>
<name>A0A6V7TVE1_MELEN</name>
<feature type="region of interest" description="Disordered" evidence="1">
    <location>
        <begin position="33"/>
        <end position="99"/>
    </location>
</feature>
<feature type="compositionally biased region" description="Low complexity" evidence="1">
    <location>
        <begin position="47"/>
        <end position="63"/>
    </location>
</feature>
<dbReference type="EMBL" id="CAJEWN010000017">
    <property type="protein sequence ID" value="CAD2135996.1"/>
    <property type="molecule type" value="Genomic_DNA"/>
</dbReference>
<dbReference type="AlphaFoldDB" id="A0A6V7TVE1"/>
<evidence type="ECO:0000256" key="1">
    <source>
        <dbReference type="SAM" id="MobiDB-lite"/>
    </source>
</evidence>
<dbReference type="PANTHER" id="PTHR12243">
    <property type="entry name" value="MADF DOMAIN TRANSCRIPTION FACTOR"/>
    <property type="match status" value="1"/>
</dbReference>